<evidence type="ECO:0000256" key="3">
    <source>
        <dbReference type="ARBA" id="ARBA00016943"/>
    </source>
</evidence>
<dbReference type="Gene3D" id="3.40.1190.20">
    <property type="match status" value="1"/>
</dbReference>
<dbReference type="Proteomes" id="UP001204798">
    <property type="component" value="Unassembled WGS sequence"/>
</dbReference>
<comment type="activity regulation">
    <text evidence="12">Activated by a monovalent cation that binds near, but not in, the active site. The most likely occupant of the site in vivo is potassium. Ion binding induces a conformational change that may alter substrate affinity.</text>
</comment>
<dbReference type="InterPro" id="IPR011611">
    <property type="entry name" value="PfkB_dom"/>
</dbReference>
<evidence type="ECO:0000259" key="13">
    <source>
        <dbReference type="Pfam" id="PF00294"/>
    </source>
</evidence>
<dbReference type="InterPro" id="IPR002139">
    <property type="entry name" value="Ribo/fructo_kinase"/>
</dbReference>
<keyword evidence="9 12" id="KW-0460">Magnesium</keyword>
<feature type="binding site" evidence="12">
    <location>
        <position position="288"/>
    </location>
    <ligand>
        <name>K(+)</name>
        <dbReference type="ChEBI" id="CHEBI:29103"/>
    </ligand>
</feature>
<feature type="binding site" evidence="12">
    <location>
        <position position="290"/>
    </location>
    <ligand>
        <name>K(+)</name>
        <dbReference type="ChEBI" id="CHEBI:29103"/>
    </ligand>
</feature>
<protein>
    <recommendedName>
        <fullName evidence="3 12">Ribokinase</fullName>
        <shortName evidence="12">RK</shortName>
        <ecNumber evidence="2 12">2.7.1.15</ecNumber>
    </recommendedName>
</protein>
<evidence type="ECO:0000256" key="6">
    <source>
        <dbReference type="ARBA" id="ARBA00022741"/>
    </source>
</evidence>
<comment type="similarity">
    <text evidence="12">Belongs to the carbohydrate kinase PfkB family. Ribokinase subfamily.</text>
</comment>
<dbReference type="PRINTS" id="PR00990">
    <property type="entry name" value="RIBOKINASE"/>
</dbReference>
<feature type="binding site" evidence="12">
    <location>
        <position position="279"/>
    </location>
    <ligand>
        <name>ATP</name>
        <dbReference type="ChEBI" id="CHEBI:30616"/>
    </ligand>
</feature>
<feature type="domain" description="Carbohydrate kinase PfkB" evidence="13">
    <location>
        <begin position="3"/>
        <end position="298"/>
    </location>
</feature>
<dbReference type="RefSeq" id="WP_259096168.1">
    <property type="nucleotide sequence ID" value="NZ_CP130454.1"/>
</dbReference>
<comment type="subcellular location">
    <subcellularLocation>
        <location evidence="12">Cytoplasm</location>
    </subcellularLocation>
</comment>
<feature type="active site" description="Proton acceptor" evidence="12">
    <location>
        <position position="255"/>
    </location>
</feature>
<accession>A0ABT2ENQ0</accession>
<keyword evidence="6 12" id="KW-0547">Nucleotide-binding</keyword>
<evidence type="ECO:0000256" key="11">
    <source>
        <dbReference type="ARBA" id="ARBA00023277"/>
    </source>
</evidence>
<dbReference type="GO" id="GO:0004747">
    <property type="term" value="F:ribokinase activity"/>
    <property type="evidence" value="ECO:0007669"/>
    <property type="project" value="UniProtKB-EC"/>
</dbReference>
<evidence type="ECO:0000256" key="7">
    <source>
        <dbReference type="ARBA" id="ARBA00022777"/>
    </source>
</evidence>
<feature type="binding site" evidence="12">
    <location>
        <begin position="12"/>
        <end position="14"/>
    </location>
    <ligand>
        <name>substrate</name>
    </ligand>
</feature>
<dbReference type="Pfam" id="PF00294">
    <property type="entry name" value="PfkB"/>
    <property type="match status" value="1"/>
</dbReference>
<keyword evidence="10 12" id="KW-0630">Potassium</keyword>
<name>A0ABT2ENQ0_9BACT</name>
<comment type="catalytic activity">
    <reaction evidence="12">
        <text>D-ribose + ATP = D-ribose 5-phosphate + ADP + H(+)</text>
        <dbReference type="Rhea" id="RHEA:13697"/>
        <dbReference type="ChEBI" id="CHEBI:15378"/>
        <dbReference type="ChEBI" id="CHEBI:30616"/>
        <dbReference type="ChEBI" id="CHEBI:47013"/>
        <dbReference type="ChEBI" id="CHEBI:78346"/>
        <dbReference type="ChEBI" id="CHEBI:456216"/>
        <dbReference type="EC" id="2.7.1.15"/>
    </reaction>
</comment>
<proteinExistence type="inferred from homology"/>
<organism evidence="14 15">
    <name type="scientific">Candidatus Fervidibacter sacchari</name>
    <dbReference type="NCBI Taxonomy" id="1448929"/>
    <lineage>
        <taxon>Bacteria</taxon>
        <taxon>Candidatus Fervidibacterota</taxon>
        <taxon>Candidatus Fervidibacter</taxon>
    </lineage>
</organism>
<feature type="binding site" evidence="12">
    <location>
        <position position="141"/>
    </location>
    <ligand>
        <name>substrate</name>
    </ligand>
</feature>
<feature type="binding site" evidence="12">
    <location>
        <position position="187"/>
    </location>
    <ligand>
        <name>ATP</name>
        <dbReference type="ChEBI" id="CHEBI:30616"/>
    </ligand>
</feature>
<gene>
    <name evidence="12" type="primary">rbsK</name>
    <name evidence="14" type="ORF">M2350_002006</name>
</gene>
<dbReference type="PROSITE" id="PS00583">
    <property type="entry name" value="PFKB_KINASES_1"/>
    <property type="match status" value="1"/>
</dbReference>
<comment type="caution">
    <text evidence="12">Lacks conserved residue(s) required for the propagation of feature annotation.</text>
</comment>
<keyword evidence="15" id="KW-1185">Reference proteome</keyword>
<keyword evidence="4 12" id="KW-0808">Transferase</keyword>
<evidence type="ECO:0000256" key="2">
    <source>
        <dbReference type="ARBA" id="ARBA00012035"/>
    </source>
</evidence>
<evidence type="ECO:0000256" key="9">
    <source>
        <dbReference type="ARBA" id="ARBA00022842"/>
    </source>
</evidence>
<dbReference type="PANTHER" id="PTHR10584">
    <property type="entry name" value="SUGAR KINASE"/>
    <property type="match status" value="1"/>
</dbReference>
<evidence type="ECO:0000313" key="15">
    <source>
        <dbReference type="Proteomes" id="UP001204798"/>
    </source>
</evidence>
<keyword evidence="5 12" id="KW-0479">Metal-binding</keyword>
<feature type="binding site" evidence="12">
    <location>
        <position position="294"/>
    </location>
    <ligand>
        <name>K(+)</name>
        <dbReference type="ChEBI" id="CHEBI:29103"/>
    </ligand>
</feature>
<feature type="binding site" evidence="12">
    <location>
        <position position="285"/>
    </location>
    <ligand>
        <name>K(+)</name>
        <dbReference type="ChEBI" id="CHEBI:29103"/>
    </ligand>
</feature>
<feature type="binding site" evidence="12">
    <location>
        <begin position="254"/>
        <end position="255"/>
    </location>
    <ligand>
        <name>ATP</name>
        <dbReference type="ChEBI" id="CHEBI:30616"/>
    </ligand>
</feature>
<feature type="binding site" evidence="12">
    <location>
        <begin position="40"/>
        <end position="44"/>
    </location>
    <ligand>
        <name>substrate</name>
    </ligand>
</feature>
<sequence length="311" mass="32397">MSAKVVVVGSANMDMVAFAPKLPAPGETVLGTRFEMACGGKGANQAVACARLGAETWFIGRVGTDAFGDILLQSFQEAGVRTDFVQRDPETPSGVALIFVDETGQNEIVVAPGANGRVSREDIDAASKVWDNAKALLVQFEIPLSTVGYAIGEASRHGAIVVVNPAPAPREPLPEEWFGLVDVWTPNEREIEGLTGIAVTDLESAESAAKALLDKGAKAVVLTLGANGSLLATHDFTRHFPAFQVQAVDATAAGDAFAAALTVKLAEGAPLEEAVIFANAAGALACTKVGAQPSMPTRDEVENFLRSQTLP</sequence>
<comment type="function">
    <text evidence="12">Catalyzes the phosphorylation of ribose at O-5 in a reaction requiring ATP and magnesium. The resulting D-ribose-5-phosphate can then be used either for sythesis of nucleotides, histidine, and tryptophan, or as a component of the pentose phosphate pathway.</text>
</comment>
<comment type="pathway">
    <text evidence="12">Carbohydrate metabolism; D-ribose degradation; D-ribose 5-phosphate from beta-D-ribopyranose: step 2/2.</text>
</comment>
<dbReference type="HAMAP" id="MF_01987">
    <property type="entry name" value="Ribokinase"/>
    <property type="match status" value="1"/>
</dbReference>
<keyword evidence="8 12" id="KW-0067">ATP-binding</keyword>
<evidence type="ECO:0000313" key="14">
    <source>
        <dbReference type="EMBL" id="MCS3919593.1"/>
    </source>
</evidence>
<evidence type="ECO:0000256" key="12">
    <source>
        <dbReference type="HAMAP-Rule" id="MF_01987"/>
    </source>
</evidence>
<evidence type="ECO:0000256" key="1">
    <source>
        <dbReference type="ARBA" id="ARBA00005380"/>
    </source>
</evidence>
<dbReference type="EC" id="2.7.1.15" evidence="2 12"/>
<feature type="binding site" evidence="12">
    <location>
        <position position="255"/>
    </location>
    <ligand>
        <name>substrate</name>
    </ligand>
</feature>
<comment type="cofactor">
    <cofactor evidence="12">
        <name>Mg(2+)</name>
        <dbReference type="ChEBI" id="CHEBI:18420"/>
    </cofactor>
    <text evidence="12">Requires a divalent cation, most likely magnesium in vivo, as an electrophilic catalyst to aid phosphoryl group transfer. It is the chelate of the metal and the nucleotide that is the actual substrate.</text>
</comment>
<reference evidence="14 15" key="1">
    <citation type="submission" date="2022-08" db="EMBL/GenBank/DDBJ databases">
        <title>Bacterial and archaeal communities from various locations to study Microbial Dark Matter (Phase II).</title>
        <authorList>
            <person name="Stepanauskas R."/>
        </authorList>
    </citation>
    <scope>NUCLEOTIDE SEQUENCE [LARGE SCALE GENOMIC DNA]</scope>
    <source>
        <strain evidence="14 15">PD1</strain>
    </source>
</reference>
<keyword evidence="7 12" id="KW-0418">Kinase</keyword>
<evidence type="ECO:0000256" key="4">
    <source>
        <dbReference type="ARBA" id="ARBA00022679"/>
    </source>
</evidence>
<keyword evidence="12" id="KW-0963">Cytoplasm</keyword>
<dbReference type="InterPro" id="IPR002173">
    <property type="entry name" value="Carboh/pur_kinase_PfkB_CS"/>
</dbReference>
<dbReference type="CDD" id="cd01174">
    <property type="entry name" value="ribokinase"/>
    <property type="match status" value="1"/>
</dbReference>
<feature type="binding site" evidence="12">
    <location>
        <position position="251"/>
    </location>
    <ligand>
        <name>K(+)</name>
        <dbReference type="ChEBI" id="CHEBI:29103"/>
    </ligand>
</feature>
<comment type="caution">
    <text evidence="14">The sequence shown here is derived from an EMBL/GenBank/DDBJ whole genome shotgun (WGS) entry which is preliminary data.</text>
</comment>
<dbReference type="PANTHER" id="PTHR10584:SF166">
    <property type="entry name" value="RIBOKINASE"/>
    <property type="match status" value="1"/>
</dbReference>
<feature type="binding site" evidence="12">
    <location>
        <begin position="223"/>
        <end position="228"/>
    </location>
    <ligand>
        <name>ATP</name>
        <dbReference type="ChEBI" id="CHEBI:30616"/>
    </ligand>
</feature>
<keyword evidence="11 12" id="KW-0119">Carbohydrate metabolism</keyword>
<evidence type="ECO:0000256" key="10">
    <source>
        <dbReference type="ARBA" id="ARBA00022958"/>
    </source>
</evidence>
<dbReference type="SUPFAM" id="SSF53613">
    <property type="entry name" value="Ribokinase-like"/>
    <property type="match status" value="1"/>
</dbReference>
<evidence type="ECO:0000256" key="8">
    <source>
        <dbReference type="ARBA" id="ARBA00022840"/>
    </source>
</evidence>
<dbReference type="EMBL" id="JANUCP010000003">
    <property type="protein sequence ID" value="MCS3919593.1"/>
    <property type="molecule type" value="Genomic_DNA"/>
</dbReference>
<dbReference type="InterPro" id="IPR029056">
    <property type="entry name" value="Ribokinase-like"/>
</dbReference>
<comment type="subunit">
    <text evidence="12">Homodimer.</text>
</comment>
<comment type="similarity">
    <text evidence="1">Belongs to the carbohydrate kinase pfkB family.</text>
</comment>
<feature type="binding site" evidence="12">
    <location>
        <position position="249"/>
    </location>
    <ligand>
        <name>K(+)</name>
        <dbReference type="ChEBI" id="CHEBI:29103"/>
    </ligand>
</feature>
<dbReference type="NCBIfam" id="TIGR02152">
    <property type="entry name" value="D_ribokin_bact"/>
    <property type="match status" value="1"/>
</dbReference>
<evidence type="ECO:0000256" key="5">
    <source>
        <dbReference type="ARBA" id="ARBA00022723"/>
    </source>
</evidence>
<dbReference type="InterPro" id="IPR011877">
    <property type="entry name" value="Ribokinase"/>
</dbReference>